<comment type="similarity">
    <text evidence="1">Belongs to the TfdA dioxygenase family.</text>
</comment>
<evidence type="ECO:0000256" key="5">
    <source>
        <dbReference type="ARBA" id="ARBA00023004"/>
    </source>
</evidence>
<keyword evidence="3 8" id="KW-0223">Dioxygenase</keyword>
<protein>
    <submittedName>
        <fullName evidence="8">Taurine catabolism dioxygenase tauD/tfdA</fullName>
    </submittedName>
</protein>
<gene>
    <name evidence="8" type="ORF">sS8_5133</name>
</gene>
<keyword evidence="5" id="KW-0408">Iron</keyword>
<dbReference type="Gene3D" id="3.60.130.10">
    <property type="entry name" value="Clavaminate synthase-like"/>
    <property type="match status" value="1"/>
</dbReference>
<dbReference type="InterPro" id="IPR051323">
    <property type="entry name" value="AtsK-like"/>
</dbReference>
<dbReference type="InterPro" id="IPR042098">
    <property type="entry name" value="TauD-like_sf"/>
</dbReference>
<accession>A0A250KZJ1</accession>
<dbReference type="OrthoDB" id="581608at2"/>
<dbReference type="EMBL" id="AP017928">
    <property type="protein sequence ID" value="BBA37055.1"/>
    <property type="molecule type" value="Genomic_DNA"/>
</dbReference>
<feature type="compositionally biased region" description="Basic and acidic residues" evidence="6">
    <location>
        <begin position="184"/>
        <end position="194"/>
    </location>
</feature>
<proteinExistence type="inferred from homology"/>
<dbReference type="GO" id="GO:0000908">
    <property type="term" value="F:taurine dioxygenase activity"/>
    <property type="evidence" value="ECO:0007669"/>
    <property type="project" value="TreeGrafter"/>
</dbReference>
<evidence type="ECO:0000313" key="8">
    <source>
        <dbReference type="EMBL" id="BBA37055.1"/>
    </source>
</evidence>
<dbReference type="InterPro" id="IPR003819">
    <property type="entry name" value="TauD/TfdA-like"/>
</dbReference>
<dbReference type="PANTHER" id="PTHR30468">
    <property type="entry name" value="ALPHA-KETOGLUTARATE-DEPENDENT SULFONATE DIOXYGENASE"/>
    <property type="match status" value="1"/>
</dbReference>
<evidence type="ECO:0000256" key="6">
    <source>
        <dbReference type="SAM" id="MobiDB-lite"/>
    </source>
</evidence>
<evidence type="ECO:0000259" key="7">
    <source>
        <dbReference type="Pfam" id="PF02668"/>
    </source>
</evidence>
<evidence type="ECO:0000256" key="1">
    <source>
        <dbReference type="ARBA" id="ARBA00005896"/>
    </source>
</evidence>
<dbReference type="Pfam" id="PF02668">
    <property type="entry name" value="TauD"/>
    <property type="match status" value="1"/>
</dbReference>
<reference evidence="8 9" key="1">
    <citation type="submission" date="2016-12" db="EMBL/GenBank/DDBJ databases">
        <title>Genome sequencing of Methylocaldum marinum.</title>
        <authorList>
            <person name="Takeuchi M."/>
            <person name="Kamagata Y."/>
            <person name="Hiraoka S."/>
            <person name="Oshima K."/>
            <person name="Hattori M."/>
            <person name="Iwasaki W."/>
        </authorList>
    </citation>
    <scope>NUCLEOTIDE SEQUENCE [LARGE SCALE GENOMIC DNA]</scope>
    <source>
        <strain evidence="8 9">S8</strain>
    </source>
</reference>
<dbReference type="SUPFAM" id="SSF51197">
    <property type="entry name" value="Clavaminate synthase-like"/>
    <property type="match status" value="1"/>
</dbReference>
<dbReference type="Proteomes" id="UP000266313">
    <property type="component" value="Chromosome"/>
</dbReference>
<dbReference type="KEGG" id="mmai:sS8_5133"/>
<keyword evidence="4" id="KW-0560">Oxidoreductase</keyword>
<organism evidence="8 9">
    <name type="scientific">Methylocaldum marinum</name>
    <dbReference type="NCBI Taxonomy" id="1432792"/>
    <lineage>
        <taxon>Bacteria</taxon>
        <taxon>Pseudomonadati</taxon>
        <taxon>Pseudomonadota</taxon>
        <taxon>Gammaproteobacteria</taxon>
        <taxon>Methylococcales</taxon>
        <taxon>Methylococcaceae</taxon>
        <taxon>Methylocaldum</taxon>
    </lineage>
</organism>
<dbReference type="PANTHER" id="PTHR30468:SF1">
    <property type="entry name" value="ALPHA-KETOGLUTARATE-DEPENDENT SULFONATE DIOXYGENASE"/>
    <property type="match status" value="1"/>
</dbReference>
<keyword evidence="9" id="KW-1185">Reference proteome</keyword>
<evidence type="ECO:0000313" key="9">
    <source>
        <dbReference type="Proteomes" id="UP000266313"/>
    </source>
</evidence>
<sequence>MSTAPDFHAHTDRQYSIQQSVTIRPTGGPLGAFVTGIGASRPVDPLTIFRLKQAIIDHHILIFQGQTLTDDEFLRFATYFGAIFVPPKEIPVLASDAEGKTPDIVPIANVEGGYTGNGELHPHIDHQWTPYPSSASLLYALEVPDIGGDTTWFNLALAYDTLDESTKREIDGLQLITYNPFKRKPGEPRPKYRLDPSAPPSSEAFPHPLVRTHPDSGRKLLYLSTDTEVEVVGWPPEKGAALIERLRAHLKEPRFAYRHRWSVGDIVFWDNQATAHARTAFPAELRRVMKRISLAGGRPF</sequence>
<dbReference type="GO" id="GO:0005737">
    <property type="term" value="C:cytoplasm"/>
    <property type="evidence" value="ECO:0007669"/>
    <property type="project" value="TreeGrafter"/>
</dbReference>
<evidence type="ECO:0000256" key="4">
    <source>
        <dbReference type="ARBA" id="ARBA00023002"/>
    </source>
</evidence>
<evidence type="ECO:0000256" key="3">
    <source>
        <dbReference type="ARBA" id="ARBA00022964"/>
    </source>
</evidence>
<name>A0A250KZJ1_9GAMM</name>
<feature type="domain" description="TauD/TfdA-like" evidence="7">
    <location>
        <begin position="48"/>
        <end position="292"/>
    </location>
</feature>
<dbReference type="GO" id="GO:0006790">
    <property type="term" value="P:sulfur compound metabolic process"/>
    <property type="evidence" value="ECO:0007669"/>
    <property type="project" value="TreeGrafter"/>
</dbReference>
<evidence type="ECO:0000256" key="2">
    <source>
        <dbReference type="ARBA" id="ARBA00022723"/>
    </source>
</evidence>
<keyword evidence="2" id="KW-0479">Metal-binding</keyword>
<dbReference type="RefSeq" id="WP_119632109.1">
    <property type="nucleotide sequence ID" value="NZ_AP017928.1"/>
</dbReference>
<feature type="region of interest" description="Disordered" evidence="6">
    <location>
        <begin position="184"/>
        <end position="207"/>
    </location>
</feature>
<dbReference type="GO" id="GO:0046872">
    <property type="term" value="F:metal ion binding"/>
    <property type="evidence" value="ECO:0007669"/>
    <property type="project" value="UniProtKB-KW"/>
</dbReference>
<dbReference type="AlphaFoldDB" id="A0A250KZJ1"/>